<keyword evidence="1" id="KW-0812">Transmembrane</keyword>
<dbReference type="SUPFAM" id="SSF103481">
    <property type="entry name" value="Multidrug resistance efflux transporter EmrE"/>
    <property type="match status" value="2"/>
</dbReference>
<evidence type="ECO:0000313" key="4">
    <source>
        <dbReference type="Proteomes" id="UP000013047"/>
    </source>
</evidence>
<feature type="transmembrane region" description="Helical" evidence="1">
    <location>
        <begin position="134"/>
        <end position="155"/>
    </location>
</feature>
<feature type="transmembrane region" description="Helical" evidence="1">
    <location>
        <begin position="167"/>
        <end position="186"/>
    </location>
</feature>
<dbReference type="Proteomes" id="UP000013047">
    <property type="component" value="Unassembled WGS sequence"/>
</dbReference>
<comment type="caution">
    <text evidence="3">The sequence shown here is derived from an EMBL/GenBank/DDBJ whole genome shotgun (WGS) entry which is preliminary data.</text>
</comment>
<dbReference type="InterPro" id="IPR000620">
    <property type="entry name" value="EamA_dom"/>
</dbReference>
<proteinExistence type="predicted"/>
<sequence>MMGALALFALLDTLSKGLTASHPVPVIVWGRYAVHFLITLLVFMPRHGLGLFRSHRPGLQVLRGLMLVMTTALVVLSFRQLPVAEVTALIFVTPLLVTVLAVKFLGERMLPLQWLAIGVGFCGVLLIVRPSGALMGSGALLVLAAASCYSVYQVLTRKLSAGDHSATQLLYTALVGTVAMSIVLPWHGLPVSLGLLDALQIGSLGLIAAVSHLLLIMAFRAAPATTLSPFSYAQLAWATLFGWIAFGDLPDGASSAGMGIIAASGLGVAYLERRKREESVRE</sequence>
<feature type="transmembrane region" description="Helical" evidence="1">
    <location>
        <begin position="230"/>
        <end position="246"/>
    </location>
</feature>
<dbReference type="InterPro" id="IPR037185">
    <property type="entry name" value="EmrE-like"/>
</dbReference>
<keyword evidence="4" id="KW-1185">Reference proteome</keyword>
<gene>
    <name evidence="3" type="ORF">C667_05020</name>
</gene>
<feature type="transmembrane region" description="Helical" evidence="1">
    <location>
        <begin position="112"/>
        <end position="128"/>
    </location>
</feature>
<feature type="transmembrane region" description="Helical" evidence="1">
    <location>
        <begin position="61"/>
        <end position="80"/>
    </location>
</feature>
<accession>N6YVC4</accession>
<evidence type="ECO:0000256" key="1">
    <source>
        <dbReference type="SAM" id="Phobius"/>
    </source>
</evidence>
<feature type="transmembrane region" description="Helical" evidence="1">
    <location>
        <begin position="29"/>
        <end position="49"/>
    </location>
</feature>
<dbReference type="PANTHER" id="PTHR22911:SF103">
    <property type="entry name" value="BLR2811 PROTEIN"/>
    <property type="match status" value="1"/>
</dbReference>
<feature type="transmembrane region" description="Helical" evidence="1">
    <location>
        <begin position="198"/>
        <end position="218"/>
    </location>
</feature>
<organism evidence="3 4">
    <name type="scientific">Thauera phenylacetica B4P</name>
    <dbReference type="NCBI Taxonomy" id="1234382"/>
    <lineage>
        <taxon>Bacteria</taxon>
        <taxon>Pseudomonadati</taxon>
        <taxon>Pseudomonadota</taxon>
        <taxon>Betaproteobacteria</taxon>
        <taxon>Rhodocyclales</taxon>
        <taxon>Zoogloeaceae</taxon>
        <taxon>Thauera</taxon>
    </lineage>
</organism>
<dbReference type="GO" id="GO:0016020">
    <property type="term" value="C:membrane"/>
    <property type="evidence" value="ECO:0007669"/>
    <property type="project" value="InterPro"/>
</dbReference>
<dbReference type="EMBL" id="AMXF01000018">
    <property type="protein sequence ID" value="ENO98231.1"/>
    <property type="molecule type" value="Genomic_DNA"/>
</dbReference>
<dbReference type="Pfam" id="PF00892">
    <property type="entry name" value="EamA"/>
    <property type="match status" value="2"/>
</dbReference>
<feature type="domain" description="EamA" evidence="2">
    <location>
        <begin position="2"/>
        <end position="128"/>
    </location>
</feature>
<dbReference type="PANTHER" id="PTHR22911">
    <property type="entry name" value="ACYL-MALONYL CONDENSING ENZYME-RELATED"/>
    <property type="match status" value="1"/>
</dbReference>
<feature type="transmembrane region" description="Helical" evidence="1">
    <location>
        <begin position="86"/>
        <end position="105"/>
    </location>
</feature>
<protein>
    <submittedName>
        <fullName evidence="3">Putative permease, DMT superfamily protein</fullName>
    </submittedName>
</protein>
<evidence type="ECO:0000259" key="2">
    <source>
        <dbReference type="Pfam" id="PF00892"/>
    </source>
</evidence>
<feature type="domain" description="EamA" evidence="2">
    <location>
        <begin position="137"/>
        <end position="264"/>
    </location>
</feature>
<reference evidence="3 4" key="1">
    <citation type="submission" date="2012-09" db="EMBL/GenBank/DDBJ databases">
        <title>Draft Genome Sequences of 6 Strains from Genus Thauera.</title>
        <authorList>
            <person name="Liu B."/>
            <person name="Shapleigh J.P."/>
            <person name="Frostegard A.H."/>
        </authorList>
    </citation>
    <scope>NUCLEOTIDE SEQUENCE [LARGE SCALE GENOMIC DNA]</scope>
    <source>
        <strain evidence="3 4">B4P</strain>
    </source>
</reference>
<keyword evidence="1" id="KW-1133">Transmembrane helix</keyword>
<keyword evidence="1" id="KW-0472">Membrane</keyword>
<name>N6YVC4_9RHOO</name>
<evidence type="ECO:0000313" key="3">
    <source>
        <dbReference type="EMBL" id="ENO98231.1"/>
    </source>
</evidence>
<feature type="transmembrane region" description="Helical" evidence="1">
    <location>
        <begin position="252"/>
        <end position="271"/>
    </location>
</feature>
<dbReference type="AlphaFoldDB" id="N6YVC4"/>